<keyword evidence="1" id="KW-0479">Metal-binding</keyword>
<reference evidence="5" key="2">
    <citation type="submission" date="2021-01" db="EMBL/GenBank/DDBJ databases">
        <authorList>
            <person name="Kang M."/>
        </authorList>
    </citation>
    <scope>NUCLEOTIDE SEQUENCE</scope>
    <source>
        <strain evidence="5">KACC 17527</strain>
    </source>
</reference>
<name>A0A934WMF0_9BURK</name>
<dbReference type="InterPro" id="IPR008707">
    <property type="entry name" value="B-propeller_PilY1"/>
</dbReference>
<gene>
    <name evidence="5" type="ORF">JJB11_08280</name>
</gene>
<evidence type="ECO:0000256" key="2">
    <source>
        <dbReference type="ARBA" id="ARBA00022837"/>
    </source>
</evidence>
<dbReference type="Proteomes" id="UP000630528">
    <property type="component" value="Unassembled WGS sequence"/>
</dbReference>
<protein>
    <submittedName>
        <fullName evidence="5">Pilus assembly protein PilY</fullName>
    </submittedName>
</protein>
<dbReference type="SUPFAM" id="SSF49899">
    <property type="entry name" value="Concanavalin A-like lectins/glucanases"/>
    <property type="match status" value="1"/>
</dbReference>
<feature type="signal peptide" evidence="3">
    <location>
        <begin position="1"/>
        <end position="21"/>
    </location>
</feature>
<organism evidence="5 6">
    <name type="scientific">Ramlibacter ginsenosidimutans</name>
    <dbReference type="NCBI Taxonomy" id="502333"/>
    <lineage>
        <taxon>Bacteria</taxon>
        <taxon>Pseudomonadati</taxon>
        <taxon>Pseudomonadota</taxon>
        <taxon>Betaproteobacteria</taxon>
        <taxon>Burkholderiales</taxon>
        <taxon>Comamonadaceae</taxon>
        <taxon>Ramlibacter</taxon>
    </lineage>
</organism>
<evidence type="ECO:0000259" key="4">
    <source>
        <dbReference type="Pfam" id="PF05567"/>
    </source>
</evidence>
<feature type="domain" description="PilY1 beta-propeller" evidence="4">
    <location>
        <begin position="717"/>
        <end position="1091"/>
    </location>
</feature>
<proteinExistence type="predicted"/>
<sequence>MSSVVRKSAFLVIAVAVHSLAFGLNISDDFTQGAVNDSPGSGNGMDWQPMGTACLTSGTSTNNSTTVATTNSKYSNIPACNTISGSGISTPEAVGSGALRLTNAATTQVGAIVSNGTFPSNQGIQVTFTTYTYQGSTGTSPGGDGMGFFLQDASVPLTLPYVGANITDTTTSSIGPAGGSLGYACSLRKDSNTNGVTGGYLGLGMDEFGNFTNGGVEYYSDVAATSPQSPRANPGRMANTIALRGAGNVSWYYLNNQWPSLYPSTTSSSDQMTIMHNTCRTGVLQQNTTFSITGTSALSWSSSNSYLTVTLPSNHGFAVGDIVNIASPVMANGLKSGGNWIIGSYDVKAVPTSKSFSVYFPDGSTSITAPGGTPLNTVTANLTYTTSALSWSGGVLTITVGTNVGFKVGDTVNIASSSSTAPPKVNSQSIVGSYVVTGVSGKTFTVAYPNGSTTYANASNGKVTVKVMDYPYLAGSAVTLPATTPMWSNAATRSAAQPITYKLSISPGGLLNFLYSFNGGAFQPVLTNAPITASNGTLPANFRFGFLSSTGNNTSIHEITCFAAQPTESGSSAAANTVQSGQVRTGTQVYLASYNPNTWTGSLVSEAIVNTNGVLSVSSTAQWDADCVLTGGGCSSMGTVNGVPTNTVTVEAPTSRNILTWNGSTGVPFQWANLTSAQQTVLNSTDSAGSNRLSWMRGVRTQEQVSSGAFRTRAGVLGDIIDSSPTWVGPPSKNYGASFVDALTNTTGPESSYLTFKSSLATRLNVVYSGSNDGILHGFRSGANSSDGTYDSTYNDGYEVLGFVPAGVLSNSTVATLTDPLYSHSFFVDAAPGYGDVYYAGAWHTWLVGGKGPGGAEIYALDVTDPSGIVTSSLSFSEGHAASLVKGDWTPSSLTSCVNATTNCGNNLGNTYGIPLVRRLHNGKWAIIFGNGIGSTNGHAGVYIGVISPTDGSVSFIWLDTGSGGTGTSANGIASVASADLDGDFVIDYLYAGDLQGNVWRFDLTSSDPTVWAASKFGQPSATPLFVAKDSSGNRQPITSSLAVTANLTGSAQRVILGFGTGRATPFTSSSATSYQSGTQSVYGIWDWDMTAWNALPNTKTNYATLATVTTSPYRTFTRTDLATSTVATQTASSRTAAQAIVCWNGSTACTSGNTQYGWKFDLPDTGEQVIYNPVFSGGELLLNTIVPPQNAVGQCILSLPTGWTMAFNMASGGGQPQNVFPDSSGSLVVASGASSVVGLKLGAVGTPYIVAIGSQQYVISSDVTGGPANINQLNTQGGVTVKPVSWEQLR</sequence>
<evidence type="ECO:0000256" key="1">
    <source>
        <dbReference type="ARBA" id="ARBA00022723"/>
    </source>
</evidence>
<dbReference type="RefSeq" id="WP_201168278.1">
    <property type="nucleotide sequence ID" value="NZ_JAEPWM010000002.1"/>
</dbReference>
<dbReference type="Pfam" id="PF05567">
    <property type="entry name" value="T4P_PilY1"/>
    <property type="match status" value="1"/>
</dbReference>
<dbReference type="Gene3D" id="2.60.120.200">
    <property type="match status" value="1"/>
</dbReference>
<evidence type="ECO:0000313" key="5">
    <source>
        <dbReference type="EMBL" id="MBK6006092.1"/>
    </source>
</evidence>
<evidence type="ECO:0000313" key="6">
    <source>
        <dbReference type="Proteomes" id="UP000630528"/>
    </source>
</evidence>
<evidence type="ECO:0000256" key="3">
    <source>
        <dbReference type="SAM" id="SignalP"/>
    </source>
</evidence>
<dbReference type="EMBL" id="JAEPWM010000002">
    <property type="protein sequence ID" value="MBK6006092.1"/>
    <property type="molecule type" value="Genomic_DNA"/>
</dbReference>
<dbReference type="InterPro" id="IPR013320">
    <property type="entry name" value="ConA-like_dom_sf"/>
</dbReference>
<keyword evidence="6" id="KW-1185">Reference proteome</keyword>
<reference evidence="5" key="1">
    <citation type="journal article" date="2012" name="J. Microbiol. Biotechnol.">
        <title>Ramlibacter ginsenosidimutans sp. nov., with ginsenoside-converting activity.</title>
        <authorList>
            <person name="Wang L."/>
            <person name="An D.S."/>
            <person name="Kim S.G."/>
            <person name="Jin F.X."/>
            <person name="Kim S.C."/>
            <person name="Lee S.T."/>
            <person name="Im W.T."/>
        </authorList>
    </citation>
    <scope>NUCLEOTIDE SEQUENCE</scope>
    <source>
        <strain evidence="5">KACC 17527</strain>
    </source>
</reference>
<accession>A0A934WMF0</accession>
<keyword evidence="2" id="KW-0106">Calcium</keyword>
<comment type="caution">
    <text evidence="5">The sequence shown here is derived from an EMBL/GenBank/DDBJ whole genome shotgun (WGS) entry which is preliminary data.</text>
</comment>
<dbReference type="GO" id="GO:0046872">
    <property type="term" value="F:metal ion binding"/>
    <property type="evidence" value="ECO:0007669"/>
    <property type="project" value="UniProtKB-KW"/>
</dbReference>
<feature type="chain" id="PRO_5036943892" evidence="3">
    <location>
        <begin position="22"/>
        <end position="1291"/>
    </location>
</feature>
<keyword evidence="3" id="KW-0732">Signal</keyword>